<comment type="caution">
    <text evidence="1">The sequence shown here is derived from an EMBL/GenBank/DDBJ whole genome shotgun (WGS) entry which is preliminary data.</text>
</comment>
<sequence>MNNDKLALTLADKLMAKVNSLLDAEVRTITNDLQDTQKDIEAKRTISIKVGIKVTSDHRGITIDAESNHGLPKRELEPVVYPIDVNNSGQINLFEDE</sequence>
<accession>A0AA87CGV5</accession>
<protein>
    <submittedName>
        <fullName evidence="1">Uncharacterized protein</fullName>
    </submittedName>
</protein>
<gene>
    <name evidence="1" type="ORF">B4X68_16075</name>
</gene>
<organism evidence="1 2">
    <name type="scientific">Listeria monocytogenes</name>
    <dbReference type="NCBI Taxonomy" id="1639"/>
    <lineage>
        <taxon>Bacteria</taxon>
        <taxon>Bacillati</taxon>
        <taxon>Bacillota</taxon>
        <taxon>Bacilli</taxon>
        <taxon>Bacillales</taxon>
        <taxon>Listeriaceae</taxon>
        <taxon>Listeria</taxon>
    </lineage>
</organism>
<evidence type="ECO:0000313" key="2">
    <source>
        <dbReference type="Proteomes" id="UP000356407"/>
    </source>
</evidence>
<proteinExistence type="predicted"/>
<dbReference type="EMBL" id="AAAICE010000031">
    <property type="protein sequence ID" value="EAC3883514.1"/>
    <property type="molecule type" value="Genomic_DNA"/>
</dbReference>
<evidence type="ECO:0000313" key="1">
    <source>
        <dbReference type="EMBL" id="EAC3883514.1"/>
    </source>
</evidence>
<dbReference type="AlphaFoldDB" id="A0AA87CGV5"/>
<dbReference type="Proteomes" id="UP000356407">
    <property type="component" value="Unassembled WGS sequence"/>
</dbReference>
<reference evidence="1 2" key="1">
    <citation type="submission" date="2018-08" db="EMBL/GenBank/DDBJ databases">
        <authorList>
            <consortium name="GenomeTrakr: Next Generation Sequencing Network for Food Pathogen Tracability"/>
        </authorList>
    </citation>
    <scope>NUCLEOTIDE SEQUENCE [LARGE SCALE GENOMIC DNA]</scope>
    <source>
        <strain evidence="1 2">CFSAN060999</strain>
    </source>
</reference>
<name>A0AA87CGV5_LISMN</name>